<dbReference type="SUPFAM" id="SSF51445">
    <property type="entry name" value="(Trans)glycosidases"/>
    <property type="match status" value="1"/>
</dbReference>
<dbReference type="OrthoDB" id="1109141at2"/>
<dbReference type="InterPro" id="IPR029483">
    <property type="entry name" value="GH97_C"/>
</dbReference>
<dbReference type="Pfam" id="PF14509">
    <property type="entry name" value="GH97_C"/>
    <property type="match status" value="1"/>
</dbReference>
<dbReference type="InterPro" id="IPR013785">
    <property type="entry name" value="Aldolase_TIM"/>
</dbReference>
<dbReference type="Gene3D" id="3.20.20.70">
    <property type="entry name" value="Aldolase class I"/>
    <property type="match status" value="1"/>
</dbReference>
<dbReference type="GO" id="GO:0030246">
    <property type="term" value="F:carbohydrate binding"/>
    <property type="evidence" value="ECO:0007669"/>
    <property type="project" value="InterPro"/>
</dbReference>
<dbReference type="InterPro" id="IPR019563">
    <property type="entry name" value="GH97_catalytic"/>
</dbReference>
<feature type="domain" description="Glycosyl-hydrolase 97 catalytic" evidence="4">
    <location>
        <begin position="296"/>
        <end position="448"/>
    </location>
</feature>
<dbReference type="PANTHER" id="PTHR35803">
    <property type="entry name" value="GLUCAN 1,4-ALPHA-GLUCOSIDASE SUSB-RELATED"/>
    <property type="match status" value="1"/>
</dbReference>
<dbReference type="Proteomes" id="UP000317557">
    <property type="component" value="Unassembled WGS sequence"/>
</dbReference>
<dbReference type="EMBL" id="FXTP01000004">
    <property type="protein sequence ID" value="SMO52866.1"/>
    <property type="molecule type" value="Genomic_DNA"/>
</dbReference>
<proteinExistence type="predicted"/>
<sequence>MKAFFTLLLGLFCTIAQAQTHSVSSPDNDLSVDIYVGNPVTYSIQLNGKTILEQAEIGYKINNQKLELGEAALIDTKESSHSEIIRPVTPTKNAEIENDYRELALEYEDYTIRFRVFDNGVAHRLETNLEGQITINDEQYDLQFPQNTETWYPLEDGFFSSNERNYLHAKLDTLSPHNLASLPVLFGETGAHKIILMESGLRDYAGMWAIKTAEGISATFPSYPDKTTDVTDRYREVVTRQNHLAKTSGTRNFPWRIFGVAEKDTDLLSNDLVYQLADESEIDTDWIKPGKVAWDWWNALNLKGVDFESGVNTQTYKYYIDFASAHGIEYVILDEGWYNLGDLLDISENVDVKELIRYGEEKNVGIILWVVWRTLNDQFDEALDAFANWGAKGIKVDFMNRDDQWMVNFYEKTAQAAAERELLVNFHGAYKPSGIRRTYPNVITREGVMGLEYNKWSQNVTPTHNVTIPFIRMVPGPIDFTPGGLTNTQPGNHRVSHFRPMVMGTRAAEVAKFILYESPLQMMADTPTNYQDEEETAQFMASIPTTWDQTIPLAGQVGEFLVTARRKGDTWYIGGMSNEESRELTVDLDFLEDGKYEAEIFKDGINADKHAEDYIIETQNVTASDSMDLNLAPSGGVAIILTKR</sequence>
<dbReference type="InterPro" id="IPR052720">
    <property type="entry name" value="Glycosyl_hydrolase_97"/>
</dbReference>
<accession>A0A521C080</accession>
<dbReference type="Gene3D" id="2.70.98.10">
    <property type="match status" value="1"/>
</dbReference>
<evidence type="ECO:0000259" key="5">
    <source>
        <dbReference type="Pfam" id="PF14508"/>
    </source>
</evidence>
<keyword evidence="2" id="KW-0326">Glycosidase</keyword>
<evidence type="ECO:0000313" key="7">
    <source>
        <dbReference type="EMBL" id="SMO52866.1"/>
    </source>
</evidence>
<organism evidence="7 8">
    <name type="scientific">Gracilimonas mengyeensis</name>
    <dbReference type="NCBI Taxonomy" id="1302730"/>
    <lineage>
        <taxon>Bacteria</taxon>
        <taxon>Pseudomonadati</taxon>
        <taxon>Balneolota</taxon>
        <taxon>Balneolia</taxon>
        <taxon>Balneolales</taxon>
        <taxon>Balneolaceae</taxon>
        <taxon>Gracilimonas</taxon>
    </lineage>
</organism>
<dbReference type="InterPro" id="IPR017853">
    <property type="entry name" value="GH"/>
</dbReference>
<keyword evidence="8" id="KW-1185">Reference proteome</keyword>
<evidence type="ECO:0000256" key="3">
    <source>
        <dbReference type="SAM" id="SignalP"/>
    </source>
</evidence>
<name>A0A521C080_9BACT</name>
<dbReference type="Pfam" id="PF14508">
    <property type="entry name" value="GH97_N"/>
    <property type="match status" value="1"/>
</dbReference>
<dbReference type="InterPro" id="IPR013780">
    <property type="entry name" value="Glyco_hydro_b"/>
</dbReference>
<feature type="signal peptide" evidence="3">
    <location>
        <begin position="1"/>
        <end position="18"/>
    </location>
</feature>
<gene>
    <name evidence="7" type="ORF">SAMN06265219_10441</name>
</gene>
<dbReference type="GO" id="GO:0016798">
    <property type="term" value="F:hydrolase activity, acting on glycosyl bonds"/>
    <property type="evidence" value="ECO:0007669"/>
    <property type="project" value="UniProtKB-KW"/>
</dbReference>
<dbReference type="AlphaFoldDB" id="A0A521C080"/>
<feature type="chain" id="PRO_5022192710" evidence="3">
    <location>
        <begin position="19"/>
        <end position="644"/>
    </location>
</feature>
<dbReference type="PANTHER" id="PTHR35803:SF2">
    <property type="entry name" value="RETAINING ALPHA-GALACTOSIDASE"/>
    <property type="match status" value="1"/>
</dbReference>
<keyword evidence="1" id="KW-0378">Hydrolase</keyword>
<evidence type="ECO:0000259" key="6">
    <source>
        <dbReference type="Pfam" id="PF14509"/>
    </source>
</evidence>
<dbReference type="Gene3D" id="2.60.40.1180">
    <property type="entry name" value="Golgi alpha-mannosidase II"/>
    <property type="match status" value="1"/>
</dbReference>
<evidence type="ECO:0000256" key="1">
    <source>
        <dbReference type="ARBA" id="ARBA00022801"/>
    </source>
</evidence>
<feature type="domain" description="Glycosyl-hydrolase 97 C-terminal oligomerisation" evidence="6">
    <location>
        <begin position="546"/>
        <end position="641"/>
    </location>
</feature>
<evidence type="ECO:0000313" key="8">
    <source>
        <dbReference type="Proteomes" id="UP000317557"/>
    </source>
</evidence>
<protein>
    <submittedName>
        <fullName evidence="7">Alpha-glucosidase</fullName>
    </submittedName>
</protein>
<dbReference type="InterPro" id="IPR014718">
    <property type="entry name" value="GH-type_carb-bd"/>
</dbReference>
<keyword evidence="3" id="KW-0732">Signal</keyword>
<feature type="domain" description="Glycosyl-hydrolase 97 N-terminal" evidence="5">
    <location>
        <begin position="23"/>
        <end position="277"/>
    </location>
</feature>
<dbReference type="InterPro" id="IPR029486">
    <property type="entry name" value="GH97_N"/>
</dbReference>
<evidence type="ECO:0000256" key="2">
    <source>
        <dbReference type="ARBA" id="ARBA00023295"/>
    </source>
</evidence>
<reference evidence="7 8" key="1">
    <citation type="submission" date="2017-05" db="EMBL/GenBank/DDBJ databases">
        <authorList>
            <person name="Varghese N."/>
            <person name="Submissions S."/>
        </authorList>
    </citation>
    <scope>NUCLEOTIDE SEQUENCE [LARGE SCALE GENOMIC DNA]</scope>
    <source>
        <strain evidence="7 8">DSM 21985</strain>
    </source>
</reference>
<evidence type="ECO:0000259" key="4">
    <source>
        <dbReference type="Pfam" id="PF10566"/>
    </source>
</evidence>
<dbReference type="Pfam" id="PF10566">
    <property type="entry name" value="Glyco_hydro_97"/>
    <property type="match status" value="1"/>
</dbReference>
<dbReference type="RefSeq" id="WP_142453657.1">
    <property type="nucleotide sequence ID" value="NZ_FXTP01000004.1"/>
</dbReference>